<dbReference type="AlphaFoldDB" id="A0A9Q0H592"/>
<keyword evidence="1" id="KW-0677">Repeat</keyword>
<evidence type="ECO:0000313" key="2">
    <source>
        <dbReference type="EMBL" id="KAJ4960112.1"/>
    </source>
</evidence>
<dbReference type="InterPro" id="IPR052201">
    <property type="entry name" value="LRR-containing_regulator"/>
</dbReference>
<comment type="caution">
    <text evidence="2">The sequence shown here is derived from an EMBL/GenBank/DDBJ whole genome shotgun (WGS) entry which is preliminary data.</text>
</comment>
<dbReference type="InterPro" id="IPR032675">
    <property type="entry name" value="LRR_dom_sf"/>
</dbReference>
<evidence type="ECO:0000256" key="1">
    <source>
        <dbReference type="ARBA" id="ARBA00022737"/>
    </source>
</evidence>
<keyword evidence="3" id="KW-1185">Reference proteome</keyword>
<dbReference type="Gene3D" id="3.80.10.10">
    <property type="entry name" value="Ribonuclease Inhibitor"/>
    <property type="match status" value="1"/>
</dbReference>
<dbReference type="OrthoDB" id="523874at2759"/>
<protein>
    <submittedName>
        <fullName evidence="2">Uncharacterized protein</fullName>
    </submittedName>
</protein>
<dbReference type="PANTHER" id="PTHR24111">
    <property type="entry name" value="LEUCINE-RICH REPEAT-CONTAINING PROTEIN 34"/>
    <property type="match status" value="1"/>
</dbReference>
<sequence>MGQSQPGVSIQWQRMELSMDVFIGALALTPPCAHAIVAQTNFMENLKMHLQVTCTVKGLISQVHPGVKIQLHKFHWCLSDILVGNSGIQKLQLNSTGLSDEGAKAISEMLKKNSSLCVIELDNNMIDYSGFSSLAESLLENNTIRTIHLNGNYGGALGAAALAKGIEGN</sequence>
<name>A0A9Q0H592_9MAGN</name>
<reference evidence="2" key="1">
    <citation type="journal article" date="2023" name="Plant J.">
        <title>The genome of the king protea, Protea cynaroides.</title>
        <authorList>
            <person name="Chang J."/>
            <person name="Duong T.A."/>
            <person name="Schoeman C."/>
            <person name="Ma X."/>
            <person name="Roodt D."/>
            <person name="Barker N."/>
            <person name="Li Z."/>
            <person name="Van de Peer Y."/>
            <person name="Mizrachi E."/>
        </authorList>
    </citation>
    <scope>NUCLEOTIDE SEQUENCE</scope>
    <source>
        <tissue evidence="2">Young leaves</tissue>
    </source>
</reference>
<dbReference type="PANTHER" id="PTHR24111:SF0">
    <property type="entry name" value="LEUCINE-RICH REPEAT-CONTAINING PROTEIN"/>
    <property type="match status" value="1"/>
</dbReference>
<accession>A0A9Q0H592</accession>
<dbReference type="SMART" id="SM00368">
    <property type="entry name" value="LRR_RI"/>
    <property type="match status" value="3"/>
</dbReference>
<dbReference type="EMBL" id="JAMYWD010000009">
    <property type="protein sequence ID" value="KAJ4960112.1"/>
    <property type="molecule type" value="Genomic_DNA"/>
</dbReference>
<dbReference type="Proteomes" id="UP001141806">
    <property type="component" value="Unassembled WGS sequence"/>
</dbReference>
<dbReference type="SUPFAM" id="SSF52047">
    <property type="entry name" value="RNI-like"/>
    <property type="match status" value="1"/>
</dbReference>
<organism evidence="2 3">
    <name type="scientific">Protea cynaroides</name>
    <dbReference type="NCBI Taxonomy" id="273540"/>
    <lineage>
        <taxon>Eukaryota</taxon>
        <taxon>Viridiplantae</taxon>
        <taxon>Streptophyta</taxon>
        <taxon>Embryophyta</taxon>
        <taxon>Tracheophyta</taxon>
        <taxon>Spermatophyta</taxon>
        <taxon>Magnoliopsida</taxon>
        <taxon>Proteales</taxon>
        <taxon>Proteaceae</taxon>
        <taxon>Protea</taxon>
    </lineage>
</organism>
<evidence type="ECO:0000313" key="3">
    <source>
        <dbReference type="Proteomes" id="UP001141806"/>
    </source>
</evidence>
<proteinExistence type="predicted"/>
<gene>
    <name evidence="2" type="ORF">NE237_020022</name>
</gene>